<sequence length="132" mass="14737">MSFLVASSIAALEEGRLVHAETIRSGCESNPTLQNCLVSMYAKCGSIENAQRIFYCMPKQNVVSLSAMLGGAMQGMDLARKLFDCSSRYLVKVCTWIRLLSYVFSQNATTLAYWTKANTLSNRCMHFVVFLL</sequence>
<evidence type="ECO:0000313" key="1">
    <source>
        <dbReference type="EMBL" id="KAJ7518018.1"/>
    </source>
</evidence>
<reference evidence="2" key="1">
    <citation type="journal article" date="2024" name="Proc. Natl. Acad. Sci. U.S.A.">
        <title>Extraordinary preservation of gene collinearity over three hundred million years revealed in homosporous lycophytes.</title>
        <authorList>
            <person name="Li C."/>
            <person name="Wickell D."/>
            <person name="Kuo L.Y."/>
            <person name="Chen X."/>
            <person name="Nie B."/>
            <person name="Liao X."/>
            <person name="Peng D."/>
            <person name="Ji J."/>
            <person name="Jenkins J."/>
            <person name="Williams M."/>
            <person name="Shu S."/>
            <person name="Plott C."/>
            <person name="Barry K."/>
            <person name="Rajasekar S."/>
            <person name="Grimwood J."/>
            <person name="Han X."/>
            <person name="Sun S."/>
            <person name="Hou Z."/>
            <person name="He W."/>
            <person name="Dai G."/>
            <person name="Sun C."/>
            <person name="Schmutz J."/>
            <person name="Leebens-Mack J.H."/>
            <person name="Li F.W."/>
            <person name="Wang L."/>
        </authorList>
    </citation>
    <scope>NUCLEOTIDE SEQUENCE [LARGE SCALE GENOMIC DNA]</scope>
    <source>
        <strain evidence="2">cv. PW_Plant_1</strain>
    </source>
</reference>
<gene>
    <name evidence="1" type="ORF">O6H91_21G051100</name>
</gene>
<name>A0ACC2AKD3_DIPCM</name>
<evidence type="ECO:0000313" key="2">
    <source>
        <dbReference type="Proteomes" id="UP001162992"/>
    </source>
</evidence>
<protein>
    <submittedName>
        <fullName evidence="1">Uncharacterized protein</fullName>
    </submittedName>
</protein>
<dbReference type="EMBL" id="CM055112">
    <property type="protein sequence ID" value="KAJ7518018.1"/>
    <property type="molecule type" value="Genomic_DNA"/>
</dbReference>
<proteinExistence type="predicted"/>
<organism evidence="1 2">
    <name type="scientific">Diphasiastrum complanatum</name>
    <name type="common">Issler's clubmoss</name>
    <name type="synonym">Lycopodium complanatum</name>
    <dbReference type="NCBI Taxonomy" id="34168"/>
    <lineage>
        <taxon>Eukaryota</taxon>
        <taxon>Viridiplantae</taxon>
        <taxon>Streptophyta</taxon>
        <taxon>Embryophyta</taxon>
        <taxon>Tracheophyta</taxon>
        <taxon>Lycopodiopsida</taxon>
        <taxon>Lycopodiales</taxon>
        <taxon>Lycopodiaceae</taxon>
        <taxon>Lycopodioideae</taxon>
        <taxon>Diphasiastrum</taxon>
    </lineage>
</organism>
<accession>A0ACC2AKD3</accession>
<dbReference type="Proteomes" id="UP001162992">
    <property type="component" value="Chromosome 21"/>
</dbReference>
<comment type="caution">
    <text evidence="1">The sequence shown here is derived from an EMBL/GenBank/DDBJ whole genome shotgun (WGS) entry which is preliminary data.</text>
</comment>
<keyword evidence="2" id="KW-1185">Reference proteome</keyword>